<gene>
    <name evidence="12" type="ORF">P879_05399</name>
</gene>
<dbReference type="GO" id="GO:0007076">
    <property type="term" value="P:mitotic chromosome condensation"/>
    <property type="evidence" value="ECO:0007669"/>
    <property type="project" value="InterPro"/>
</dbReference>
<dbReference type="PIRSF" id="PIRSF017126">
    <property type="entry name" value="Condensin_H"/>
    <property type="match status" value="1"/>
</dbReference>
<evidence type="ECO:0000256" key="6">
    <source>
        <dbReference type="ARBA" id="ARBA00022490"/>
    </source>
</evidence>
<dbReference type="Pfam" id="PF05786">
    <property type="entry name" value="Cnd2"/>
    <property type="match status" value="2"/>
</dbReference>
<organism evidence="12 13">
    <name type="scientific">Paragonimus westermani</name>
    <dbReference type="NCBI Taxonomy" id="34504"/>
    <lineage>
        <taxon>Eukaryota</taxon>
        <taxon>Metazoa</taxon>
        <taxon>Spiralia</taxon>
        <taxon>Lophotrochozoa</taxon>
        <taxon>Platyhelminthes</taxon>
        <taxon>Trematoda</taxon>
        <taxon>Digenea</taxon>
        <taxon>Plagiorchiida</taxon>
        <taxon>Troglotremata</taxon>
        <taxon>Troglotrematidae</taxon>
        <taxon>Paragonimus</taxon>
    </lineage>
</organism>
<feature type="region of interest" description="Disordered" evidence="11">
    <location>
        <begin position="856"/>
        <end position="905"/>
    </location>
</feature>
<sequence>MILSERRQPVETVIRKFDYSDEDFNIRRKSKRPTSPRLQAGVQDVLDDENNDDVERLARRKSRLLEPHPASANSPCTSGMTVRRRAEAAAPRGISQAQIGEHYGNCIRLAAENKITAKNAFNLHLIDYMSDMLKKEDYASFQIASSSLDAGAKIYAGRVDAVHQETYQVLTGLGRSEKPPTTGDDGDSQEGITHEDAVTIHGKPDQRKKPQAHRDILQKQLNRIRSKALAAKADVDPLFQHQTATYDEGGTAELRLNQLCTLDESCVLILDSSTPVMQVSRQAKSNHVDMKGLLDFIQPMLPKFVNQLSLCSSLQDFRFTNWKINDDLNSTVRPTQLSPSACDMNDTKVFPFDEDDRLSDHAITADTLLNVNEPVNELFPCGSSEDSLAPQMRDHDVDVAIEEPSRPDVSTTATDGDLFVSSLKSMLDKQYEHFGQINDHILGMWAGPEHWRKKAKRRRFDPVTGLENDLDVATDKPSTETTQAVGKSRRSRRTKRNAPVVDYETAKEPSENRTRNGHLARKTWVKTELSEGVPKSAASNATLYKEATRLKASRQMNLLPSEWVDTRNTLYQLYNREVILGSHPGLHTNQLPVAFDAPETANLAPPHNNPEFCAMVNWLDRPQLLNAATDTMAVPGAHLDDVDGPPGSPACIVDDDDDDLPLPFEFTTTQPANTQGDFGDMDLIFQPRKVARIEIGYARTAKMINVGRLKSAMWNFLELAIAQSNVAPQSPVSVASTCSAPEAASLPASLTGEAAPTLDFPELPFVDPHRELRDERHCSGRCSPPRLSELIGSLPTRLSWQMTKELSVPIVLNCLLHLANEKELYLSCSEDLTDIIIFQGVPYFELNTLKTYQTARGCDDSDSDSAYKRTCRPTGAKQKKVKRPRSSTLDSWLLEPDNSGAHSPR</sequence>
<feature type="region of interest" description="Disordered" evidence="11">
    <location>
        <begin position="30"/>
        <end position="49"/>
    </location>
</feature>
<keyword evidence="6" id="KW-0963">Cytoplasm</keyword>
<evidence type="ECO:0000313" key="12">
    <source>
        <dbReference type="EMBL" id="KAF8568329.1"/>
    </source>
</evidence>
<evidence type="ECO:0000256" key="9">
    <source>
        <dbReference type="ARBA" id="ARBA00023067"/>
    </source>
</evidence>
<protein>
    <recommendedName>
        <fullName evidence="4">Condensin complex subunit 2</fullName>
    </recommendedName>
</protein>
<keyword evidence="9" id="KW-0226">DNA condensation</keyword>
<evidence type="ECO:0000256" key="2">
    <source>
        <dbReference type="ARBA" id="ARBA00004496"/>
    </source>
</evidence>
<dbReference type="GO" id="GO:0051301">
    <property type="term" value="P:cell division"/>
    <property type="evidence" value="ECO:0007669"/>
    <property type="project" value="UniProtKB-KW"/>
</dbReference>
<comment type="subcellular location">
    <subcellularLocation>
        <location evidence="1">Chromosome</location>
    </subcellularLocation>
    <subcellularLocation>
        <location evidence="2">Cytoplasm</location>
    </subcellularLocation>
</comment>
<reference evidence="12 13" key="1">
    <citation type="submission" date="2019-07" db="EMBL/GenBank/DDBJ databases">
        <title>Annotation for the trematode Paragonimus westermani.</title>
        <authorList>
            <person name="Choi Y.-J."/>
        </authorList>
    </citation>
    <scope>NUCLEOTIDE SEQUENCE [LARGE SCALE GENOMIC DNA]</scope>
    <source>
        <strain evidence="12">180907_Pwestermani</strain>
    </source>
</reference>
<evidence type="ECO:0000256" key="5">
    <source>
        <dbReference type="ARBA" id="ARBA00022454"/>
    </source>
</evidence>
<comment type="similarity">
    <text evidence="3">Belongs to the CND2 (condensin subunit 2) family.</text>
</comment>
<keyword evidence="13" id="KW-1185">Reference proteome</keyword>
<dbReference type="InterPro" id="IPR022816">
    <property type="entry name" value="Condensin_barren_su2"/>
</dbReference>
<dbReference type="GO" id="GO:0003682">
    <property type="term" value="F:chromatin binding"/>
    <property type="evidence" value="ECO:0007669"/>
    <property type="project" value="TreeGrafter"/>
</dbReference>
<evidence type="ECO:0000256" key="1">
    <source>
        <dbReference type="ARBA" id="ARBA00004286"/>
    </source>
</evidence>
<keyword evidence="5" id="KW-0158">Chromosome</keyword>
<dbReference type="PANTHER" id="PTHR13108">
    <property type="entry name" value="CONDENSIN COMPLEX SUBUNIT 2"/>
    <property type="match status" value="1"/>
</dbReference>
<evidence type="ECO:0000256" key="7">
    <source>
        <dbReference type="ARBA" id="ARBA00022618"/>
    </source>
</evidence>
<dbReference type="OrthoDB" id="362021at2759"/>
<comment type="caution">
    <text evidence="12">The sequence shown here is derived from an EMBL/GenBank/DDBJ whole genome shotgun (WGS) entry which is preliminary data.</text>
</comment>
<dbReference type="EMBL" id="JTDF01002892">
    <property type="protein sequence ID" value="KAF8568329.1"/>
    <property type="molecule type" value="Genomic_DNA"/>
</dbReference>
<proteinExistence type="inferred from homology"/>
<name>A0A8T0DKA9_9TREM</name>
<feature type="compositionally biased region" description="Basic and acidic residues" evidence="11">
    <location>
        <begin position="504"/>
        <end position="514"/>
    </location>
</feature>
<evidence type="ECO:0000256" key="11">
    <source>
        <dbReference type="SAM" id="MobiDB-lite"/>
    </source>
</evidence>
<keyword evidence="7" id="KW-0132">Cell division</keyword>
<evidence type="ECO:0000256" key="8">
    <source>
        <dbReference type="ARBA" id="ARBA00022776"/>
    </source>
</evidence>
<accession>A0A8T0DKA9</accession>
<feature type="region of interest" description="Disordered" evidence="11">
    <location>
        <begin position="468"/>
        <end position="517"/>
    </location>
</feature>
<evidence type="ECO:0000256" key="4">
    <source>
        <dbReference type="ARBA" id="ARBA00016065"/>
    </source>
</evidence>
<keyword evidence="10" id="KW-0131">Cell cycle</keyword>
<evidence type="ECO:0000313" key="13">
    <source>
        <dbReference type="Proteomes" id="UP000699462"/>
    </source>
</evidence>
<feature type="compositionally biased region" description="Basic and acidic residues" evidence="11">
    <location>
        <begin position="192"/>
        <end position="212"/>
    </location>
</feature>
<evidence type="ECO:0000256" key="10">
    <source>
        <dbReference type="ARBA" id="ARBA00023306"/>
    </source>
</evidence>
<dbReference type="GO" id="GO:0000796">
    <property type="term" value="C:condensin complex"/>
    <property type="evidence" value="ECO:0007669"/>
    <property type="project" value="InterPro"/>
</dbReference>
<dbReference type="Proteomes" id="UP000699462">
    <property type="component" value="Unassembled WGS sequence"/>
</dbReference>
<evidence type="ECO:0000256" key="3">
    <source>
        <dbReference type="ARBA" id="ARBA00009471"/>
    </source>
</evidence>
<dbReference type="GO" id="GO:0005737">
    <property type="term" value="C:cytoplasm"/>
    <property type="evidence" value="ECO:0007669"/>
    <property type="project" value="UniProtKB-SubCell"/>
</dbReference>
<feature type="compositionally biased region" description="Basic residues" evidence="11">
    <location>
        <begin position="487"/>
        <end position="496"/>
    </location>
</feature>
<dbReference type="PANTHER" id="PTHR13108:SF9">
    <property type="entry name" value="CONDENSIN COMPLEX SUBUNIT 2"/>
    <property type="match status" value="1"/>
</dbReference>
<dbReference type="AlphaFoldDB" id="A0A8T0DKA9"/>
<keyword evidence="8" id="KW-0498">Mitosis</keyword>
<feature type="region of interest" description="Disordered" evidence="11">
    <location>
        <begin position="173"/>
        <end position="212"/>
    </location>
</feature>